<dbReference type="GO" id="GO:0003700">
    <property type="term" value="F:DNA-binding transcription factor activity"/>
    <property type="evidence" value="ECO:0007669"/>
    <property type="project" value="InterPro"/>
</dbReference>
<feature type="compositionally biased region" description="Polar residues" evidence="1">
    <location>
        <begin position="194"/>
        <end position="206"/>
    </location>
</feature>
<evidence type="ECO:0000256" key="1">
    <source>
        <dbReference type="SAM" id="MobiDB-lite"/>
    </source>
</evidence>
<feature type="region of interest" description="Disordered" evidence="1">
    <location>
        <begin position="1"/>
        <end position="27"/>
    </location>
</feature>
<feature type="region of interest" description="Disordered" evidence="1">
    <location>
        <begin position="232"/>
        <end position="253"/>
    </location>
</feature>
<dbReference type="SUPFAM" id="SSF57959">
    <property type="entry name" value="Leucine zipper domain"/>
    <property type="match status" value="1"/>
</dbReference>
<keyword evidence="3" id="KW-1185">Reference proteome</keyword>
<dbReference type="Pfam" id="PF07716">
    <property type="entry name" value="bZIP_2"/>
    <property type="match status" value="1"/>
</dbReference>
<accession>A0AAF3FPQ8</accession>
<feature type="domain" description="BZIP" evidence="2">
    <location>
        <begin position="222"/>
        <end position="271"/>
    </location>
</feature>
<dbReference type="InterPro" id="IPR004827">
    <property type="entry name" value="bZIP"/>
</dbReference>
<dbReference type="AlphaFoldDB" id="A0AAF3FPQ8"/>
<dbReference type="InterPro" id="IPR046347">
    <property type="entry name" value="bZIP_sf"/>
</dbReference>
<dbReference type="WBParaSite" id="MBELARI_LOCUS7630.1">
    <property type="protein sequence ID" value="MBELARI_LOCUS7630.1"/>
    <property type="gene ID" value="MBELARI_LOCUS7630"/>
</dbReference>
<dbReference type="Proteomes" id="UP000887575">
    <property type="component" value="Unassembled WGS sequence"/>
</dbReference>
<evidence type="ECO:0000259" key="2">
    <source>
        <dbReference type="Pfam" id="PF07716"/>
    </source>
</evidence>
<evidence type="ECO:0000313" key="4">
    <source>
        <dbReference type="WBParaSite" id="MBELARI_LOCUS7630.1"/>
    </source>
</evidence>
<evidence type="ECO:0000313" key="3">
    <source>
        <dbReference type="Proteomes" id="UP000887575"/>
    </source>
</evidence>
<name>A0AAF3FPQ8_9BILA</name>
<proteinExistence type="predicted"/>
<sequence>MEMDKDQDDFMDNEPFRHDDGSYTNLNPMTFHHVNPLFARQDSLSIAAELQEKDKQRNPNQNSFMEADVNIENYLKELQNESIYSDDPIQDDPDMAKTAFAMEQSAAYESMHNNRLSHLPHDDGMDDVFNFNTLPSSSHHQGPIISTSTAPLVNKVKHEPWEDEPSTSAITRPTVTAPKASVPKFATPALPKAGSSSKGNGYTSTTRARKYNLKPKEEKETTNYKIKRMRNNDAVRRSRMKAKEEQEKRDKELMDLRNEKNKVEQDNKHLRATLLEIQRKCRCGHIGNLKI</sequence>
<feature type="compositionally biased region" description="Acidic residues" evidence="1">
    <location>
        <begin position="1"/>
        <end position="12"/>
    </location>
</feature>
<protein>
    <submittedName>
        <fullName evidence="4">BZIP domain-containing protein</fullName>
    </submittedName>
</protein>
<reference evidence="4" key="1">
    <citation type="submission" date="2024-02" db="UniProtKB">
        <authorList>
            <consortium name="WormBaseParasite"/>
        </authorList>
    </citation>
    <scope>IDENTIFICATION</scope>
</reference>
<dbReference type="Gene3D" id="1.20.5.170">
    <property type="match status" value="1"/>
</dbReference>
<organism evidence="3 4">
    <name type="scientific">Mesorhabditis belari</name>
    <dbReference type="NCBI Taxonomy" id="2138241"/>
    <lineage>
        <taxon>Eukaryota</taxon>
        <taxon>Metazoa</taxon>
        <taxon>Ecdysozoa</taxon>
        <taxon>Nematoda</taxon>
        <taxon>Chromadorea</taxon>
        <taxon>Rhabditida</taxon>
        <taxon>Rhabditina</taxon>
        <taxon>Rhabditomorpha</taxon>
        <taxon>Rhabditoidea</taxon>
        <taxon>Rhabditidae</taxon>
        <taxon>Mesorhabditinae</taxon>
        <taxon>Mesorhabditis</taxon>
    </lineage>
</organism>
<feature type="region of interest" description="Disordered" evidence="1">
    <location>
        <begin position="185"/>
        <end position="206"/>
    </location>
</feature>